<feature type="region of interest" description="Disordered" evidence="12">
    <location>
        <begin position="126"/>
        <end position="169"/>
    </location>
</feature>
<dbReference type="FunFam" id="3.30.160.60:FF:000110">
    <property type="entry name" value="Zinc finger protein-like"/>
    <property type="match status" value="1"/>
</dbReference>
<feature type="domain" description="C2H2-type" evidence="13">
    <location>
        <begin position="372"/>
        <end position="401"/>
    </location>
</feature>
<reference evidence="16" key="1">
    <citation type="submission" date="2015-01" db="EMBL/GenBank/DDBJ databases">
        <authorList>
            <person name="Aksoy S."/>
            <person name="Warren W."/>
            <person name="Wilson R.K."/>
        </authorList>
    </citation>
    <scope>NUCLEOTIDE SEQUENCE [LARGE SCALE GENOMIC DNA]</scope>
    <source>
        <strain evidence="16">IAEA</strain>
    </source>
</reference>
<dbReference type="GO" id="GO:0000978">
    <property type="term" value="F:RNA polymerase II cis-regulatory region sequence-specific DNA binding"/>
    <property type="evidence" value="ECO:0007669"/>
    <property type="project" value="TreeGrafter"/>
</dbReference>
<dbReference type="GO" id="GO:0008270">
    <property type="term" value="F:zinc ion binding"/>
    <property type="evidence" value="ECO:0007669"/>
    <property type="project" value="UniProtKB-UniRule"/>
</dbReference>
<evidence type="ECO:0000256" key="10">
    <source>
        <dbReference type="PROSITE-ProRule" id="PRU00042"/>
    </source>
</evidence>
<dbReference type="FunFam" id="3.30.160.60:FF:002343">
    <property type="entry name" value="Zinc finger protein 33A"/>
    <property type="match status" value="1"/>
</dbReference>
<evidence type="ECO:0000256" key="4">
    <source>
        <dbReference type="ARBA" id="ARBA00022771"/>
    </source>
</evidence>
<evidence type="ECO:0000259" key="13">
    <source>
        <dbReference type="PROSITE" id="PS50157"/>
    </source>
</evidence>
<evidence type="ECO:0000313" key="16">
    <source>
        <dbReference type="Proteomes" id="UP000092460"/>
    </source>
</evidence>
<evidence type="ECO:0000256" key="9">
    <source>
        <dbReference type="ARBA" id="ARBA00023242"/>
    </source>
</evidence>
<dbReference type="InterPro" id="IPR036236">
    <property type="entry name" value="Znf_C2H2_sf"/>
</dbReference>
<dbReference type="InterPro" id="IPR050457">
    <property type="entry name" value="ZnFinger_BTB_dom_contain"/>
</dbReference>
<evidence type="ECO:0000256" key="7">
    <source>
        <dbReference type="ARBA" id="ARBA00023125"/>
    </source>
</evidence>
<dbReference type="InterPro" id="IPR013087">
    <property type="entry name" value="Znf_C2H2_type"/>
</dbReference>
<comment type="subcellular location">
    <subcellularLocation>
        <location evidence="1">Nucleus</location>
    </subcellularLocation>
</comment>
<dbReference type="STRING" id="67801.A0A1B0AVK8"/>
<dbReference type="Pfam" id="PF13894">
    <property type="entry name" value="zf-C2H2_4"/>
    <property type="match status" value="1"/>
</dbReference>
<dbReference type="InterPro" id="IPR012934">
    <property type="entry name" value="Znf_AD"/>
</dbReference>
<proteinExistence type="predicted"/>
<feature type="binding site" evidence="11">
    <location>
        <position position="89"/>
    </location>
    <ligand>
        <name>Zn(2+)</name>
        <dbReference type="ChEBI" id="CHEBI:29105"/>
    </ligand>
</feature>
<keyword evidence="4 10" id="KW-0863">Zinc-finger</keyword>
<keyword evidence="7" id="KW-0238">DNA-binding</keyword>
<evidence type="ECO:0000256" key="6">
    <source>
        <dbReference type="ARBA" id="ARBA00023015"/>
    </source>
</evidence>
<dbReference type="EnsemblMetazoa" id="GPPI010097-RA">
    <property type="protein sequence ID" value="GPPI010097-PA"/>
    <property type="gene ID" value="GPPI010097"/>
</dbReference>
<evidence type="ECO:0000256" key="2">
    <source>
        <dbReference type="ARBA" id="ARBA00022723"/>
    </source>
</evidence>
<evidence type="ECO:0000256" key="3">
    <source>
        <dbReference type="ARBA" id="ARBA00022737"/>
    </source>
</evidence>
<dbReference type="SMART" id="SM00355">
    <property type="entry name" value="ZnF_C2H2"/>
    <property type="match status" value="5"/>
</dbReference>
<dbReference type="PROSITE" id="PS50157">
    <property type="entry name" value="ZINC_FINGER_C2H2_2"/>
    <property type="match status" value="5"/>
</dbReference>
<keyword evidence="5 11" id="KW-0862">Zinc</keyword>
<protein>
    <recommendedName>
        <fullName evidence="17">Protein krueppel</fullName>
    </recommendedName>
</protein>
<dbReference type="PANTHER" id="PTHR46105">
    <property type="entry name" value="AGAP004733-PA"/>
    <property type="match status" value="1"/>
</dbReference>
<dbReference type="FunFam" id="3.30.160.60:FF:001049">
    <property type="entry name" value="zinc finger protein 319"/>
    <property type="match status" value="1"/>
</dbReference>
<name>A0A1B0AVK8_9MUSC</name>
<dbReference type="GO" id="GO:0000981">
    <property type="term" value="F:DNA-binding transcription factor activity, RNA polymerase II-specific"/>
    <property type="evidence" value="ECO:0007669"/>
    <property type="project" value="TreeGrafter"/>
</dbReference>
<dbReference type="GO" id="GO:0005634">
    <property type="term" value="C:nucleus"/>
    <property type="evidence" value="ECO:0007669"/>
    <property type="project" value="UniProtKB-SubCell"/>
</dbReference>
<evidence type="ECO:0000256" key="1">
    <source>
        <dbReference type="ARBA" id="ARBA00004123"/>
    </source>
</evidence>
<sequence>MFLIFVKIFVYKQSVLFSFQQILRKIYLEKENNNMVQELCRVCATAAHEDTAIKLFERNQKDLLQQLRLLTGSMIKNSIGYPRLVCWACQQKLMDAYAFRQCFVKSQLFFKEKMREKLIAMQEAKKFKEKTRTPKDSELFPNTVKEEEGNDNNDRKKEDHEEVYESSEFENVLKEEEHQGLSKDDIFEAEEEEFINIDQKIESNFSVYEFNNEDEPDGNVETMNNASVEKKSPERLQLEKKKTFKGRKKRKNAPEEPRQYICDQCGNHFSCRHHFVIHLRRHTGDKQYACEICPDKFFTNSELTRHMRKHTGERPFACKFCLRKFTDYSTRVKHERTHTNERPFQCNGCGKSFTTSYILKNHMLTHTGEKLFSCNLCNRSFSRRTHLVVHYRSILHKQAEEKQAENAIF</sequence>
<keyword evidence="2 11" id="KW-0479">Metal-binding</keyword>
<keyword evidence="6" id="KW-0805">Transcription regulation</keyword>
<evidence type="ECO:0000256" key="12">
    <source>
        <dbReference type="SAM" id="MobiDB-lite"/>
    </source>
</evidence>
<dbReference type="PROSITE" id="PS00028">
    <property type="entry name" value="ZINC_FINGER_C2H2_1"/>
    <property type="match status" value="5"/>
</dbReference>
<reference evidence="15" key="2">
    <citation type="submission" date="2020-05" db="UniProtKB">
        <authorList>
            <consortium name="EnsemblMetazoa"/>
        </authorList>
    </citation>
    <scope>IDENTIFICATION</scope>
    <source>
        <strain evidence="15">IAEA</strain>
    </source>
</reference>
<accession>A0A1B0AVK8</accession>
<dbReference type="Pfam" id="PF07776">
    <property type="entry name" value="zf-AD"/>
    <property type="match status" value="1"/>
</dbReference>
<dbReference type="PANTHER" id="PTHR46105:SF5">
    <property type="entry name" value="ZINC FINGER AND BTB DOMAIN-CONTAINING PROTEIN 44 ISOFORM X1"/>
    <property type="match status" value="1"/>
</dbReference>
<dbReference type="VEuPathDB" id="VectorBase:GPPI010097"/>
<dbReference type="PROSITE" id="PS51915">
    <property type="entry name" value="ZAD"/>
    <property type="match status" value="1"/>
</dbReference>
<dbReference type="AlphaFoldDB" id="A0A1B0AVK8"/>
<keyword evidence="3" id="KW-0677">Repeat</keyword>
<evidence type="ECO:0008006" key="17">
    <source>
        <dbReference type="Google" id="ProtNLM"/>
    </source>
</evidence>
<feature type="binding site" evidence="11">
    <location>
        <position position="43"/>
    </location>
    <ligand>
        <name>Zn(2+)</name>
        <dbReference type="ChEBI" id="CHEBI:29105"/>
    </ligand>
</feature>
<feature type="domain" description="C2H2-type" evidence="13">
    <location>
        <begin position="288"/>
        <end position="315"/>
    </location>
</feature>
<evidence type="ECO:0000313" key="15">
    <source>
        <dbReference type="EnsemblMetazoa" id="GPPI010097-PA"/>
    </source>
</evidence>
<keyword evidence="9" id="KW-0539">Nucleus</keyword>
<evidence type="ECO:0000259" key="14">
    <source>
        <dbReference type="PROSITE" id="PS51915"/>
    </source>
</evidence>
<feature type="domain" description="ZAD" evidence="14">
    <location>
        <begin position="38"/>
        <end position="113"/>
    </location>
</feature>
<dbReference type="FunFam" id="3.30.160.60:FF:000125">
    <property type="entry name" value="Putative zinc finger protein 143"/>
    <property type="match status" value="1"/>
</dbReference>
<dbReference type="SUPFAM" id="SSF57716">
    <property type="entry name" value="Glucocorticoid receptor-like (DNA-binding domain)"/>
    <property type="match status" value="1"/>
</dbReference>
<evidence type="ECO:0000256" key="8">
    <source>
        <dbReference type="ARBA" id="ARBA00023163"/>
    </source>
</evidence>
<keyword evidence="16" id="KW-1185">Reference proteome</keyword>
<dbReference type="SUPFAM" id="SSF57667">
    <property type="entry name" value="beta-beta-alpha zinc fingers"/>
    <property type="match status" value="3"/>
</dbReference>
<feature type="domain" description="C2H2-type" evidence="13">
    <location>
        <begin position="260"/>
        <end position="287"/>
    </location>
</feature>
<feature type="binding site" evidence="11">
    <location>
        <position position="86"/>
    </location>
    <ligand>
        <name>Zn(2+)</name>
        <dbReference type="ChEBI" id="CHEBI:29105"/>
    </ligand>
</feature>
<dbReference type="Gene3D" id="3.40.1800.20">
    <property type="match status" value="1"/>
</dbReference>
<evidence type="ECO:0000256" key="11">
    <source>
        <dbReference type="PROSITE-ProRule" id="PRU01263"/>
    </source>
</evidence>
<dbReference type="EMBL" id="JXJN01004287">
    <property type="status" value="NOT_ANNOTATED_CDS"/>
    <property type="molecule type" value="Genomic_DNA"/>
</dbReference>
<organism evidence="15 16">
    <name type="scientific">Glossina palpalis gambiensis</name>
    <dbReference type="NCBI Taxonomy" id="67801"/>
    <lineage>
        <taxon>Eukaryota</taxon>
        <taxon>Metazoa</taxon>
        <taxon>Ecdysozoa</taxon>
        <taxon>Arthropoda</taxon>
        <taxon>Hexapoda</taxon>
        <taxon>Insecta</taxon>
        <taxon>Pterygota</taxon>
        <taxon>Neoptera</taxon>
        <taxon>Endopterygota</taxon>
        <taxon>Diptera</taxon>
        <taxon>Brachycera</taxon>
        <taxon>Muscomorpha</taxon>
        <taxon>Hippoboscoidea</taxon>
        <taxon>Glossinidae</taxon>
        <taxon>Glossina</taxon>
    </lineage>
</organism>
<evidence type="ECO:0000256" key="5">
    <source>
        <dbReference type="ARBA" id="ARBA00022833"/>
    </source>
</evidence>
<feature type="domain" description="C2H2-type" evidence="13">
    <location>
        <begin position="316"/>
        <end position="343"/>
    </location>
</feature>
<keyword evidence="8" id="KW-0804">Transcription</keyword>
<dbReference type="Gene3D" id="3.30.160.60">
    <property type="entry name" value="Classic Zinc Finger"/>
    <property type="match status" value="5"/>
</dbReference>
<dbReference type="SMART" id="SM00868">
    <property type="entry name" value="zf-AD"/>
    <property type="match status" value="1"/>
</dbReference>
<feature type="binding site" evidence="11">
    <location>
        <position position="40"/>
    </location>
    <ligand>
        <name>Zn(2+)</name>
        <dbReference type="ChEBI" id="CHEBI:29105"/>
    </ligand>
</feature>
<feature type="domain" description="C2H2-type" evidence="13">
    <location>
        <begin position="344"/>
        <end position="371"/>
    </location>
</feature>
<dbReference type="Pfam" id="PF00096">
    <property type="entry name" value="zf-C2H2"/>
    <property type="match status" value="2"/>
</dbReference>
<feature type="compositionally biased region" description="Basic and acidic residues" evidence="12">
    <location>
        <begin position="126"/>
        <end position="160"/>
    </location>
</feature>
<dbReference type="Proteomes" id="UP000092460">
    <property type="component" value="Unassembled WGS sequence"/>
</dbReference>